<evidence type="ECO:0000256" key="1">
    <source>
        <dbReference type="ARBA" id="ARBA00004496"/>
    </source>
</evidence>
<evidence type="ECO:0000256" key="3">
    <source>
        <dbReference type="ARBA" id="ARBA00022723"/>
    </source>
</evidence>
<dbReference type="InterPro" id="IPR019903">
    <property type="entry name" value="RIC_family"/>
</dbReference>
<feature type="domain" description="Hemerythrin-like" evidence="5">
    <location>
        <begin position="92"/>
        <end position="231"/>
    </location>
</feature>
<protein>
    <submittedName>
        <fullName evidence="6">Hemerythrin domain-containing protein</fullName>
    </submittedName>
</protein>
<reference evidence="6" key="1">
    <citation type="submission" date="2023-06" db="EMBL/GenBank/DDBJ databases">
        <title>Genomic of Agaribacillus aureum.</title>
        <authorList>
            <person name="Wang G."/>
        </authorList>
    </citation>
    <scope>NUCLEOTIDE SEQUENCE</scope>
    <source>
        <strain evidence="6">BMA12</strain>
    </source>
</reference>
<evidence type="ECO:0000256" key="2">
    <source>
        <dbReference type="ARBA" id="ARBA00022490"/>
    </source>
</evidence>
<dbReference type="RefSeq" id="WP_346759892.1">
    <property type="nucleotide sequence ID" value="NZ_JAUJEB010000005.1"/>
</dbReference>
<keyword evidence="7" id="KW-1185">Reference proteome</keyword>
<dbReference type="Gene3D" id="1.20.120.520">
    <property type="entry name" value="nmb1532 protein domain like"/>
    <property type="match status" value="1"/>
</dbReference>
<accession>A0ABT8LA54</accession>
<dbReference type="PANTHER" id="PTHR36438:SF1">
    <property type="entry name" value="IRON-SULFUR CLUSTER REPAIR PROTEIN YTFE"/>
    <property type="match status" value="1"/>
</dbReference>
<dbReference type="PANTHER" id="PTHR36438">
    <property type="entry name" value="IRON-SULFUR CLUSTER REPAIR PROTEIN YTFE"/>
    <property type="match status" value="1"/>
</dbReference>
<keyword evidence="3" id="KW-0479">Metal-binding</keyword>
<keyword evidence="2" id="KW-0963">Cytoplasm</keyword>
<dbReference type="Pfam" id="PF01814">
    <property type="entry name" value="Hemerythrin"/>
    <property type="match status" value="1"/>
</dbReference>
<name>A0ABT8LA54_9BACT</name>
<evidence type="ECO:0000313" key="7">
    <source>
        <dbReference type="Proteomes" id="UP001172083"/>
    </source>
</evidence>
<evidence type="ECO:0000313" key="6">
    <source>
        <dbReference type="EMBL" id="MDN5214553.1"/>
    </source>
</evidence>
<dbReference type="Proteomes" id="UP001172083">
    <property type="component" value="Unassembled WGS sequence"/>
</dbReference>
<evidence type="ECO:0000256" key="4">
    <source>
        <dbReference type="ARBA" id="ARBA00023004"/>
    </source>
</evidence>
<comment type="caution">
    <text evidence="6">The sequence shown here is derived from an EMBL/GenBank/DDBJ whole genome shotgun (WGS) entry which is preliminary data.</text>
</comment>
<dbReference type="EMBL" id="JAUJEB010000005">
    <property type="protein sequence ID" value="MDN5214553.1"/>
    <property type="molecule type" value="Genomic_DNA"/>
</dbReference>
<organism evidence="6 7">
    <name type="scientific">Agaribacillus aureus</name>
    <dbReference type="NCBI Taxonomy" id="3051825"/>
    <lineage>
        <taxon>Bacteria</taxon>
        <taxon>Pseudomonadati</taxon>
        <taxon>Bacteroidota</taxon>
        <taxon>Cytophagia</taxon>
        <taxon>Cytophagales</taxon>
        <taxon>Splendidivirgaceae</taxon>
        <taxon>Agaribacillus</taxon>
    </lineage>
</organism>
<proteinExistence type="predicted"/>
<sequence>MEIVNKKIEDLVGENLIFASVLYYFGIKFYDYCDKTLKQVCEERQLDTNIVIKSLESVEKNDDNNNIQLVSYPVELIIEYLKHTHYIFIKQKLPFIARLLETIDEKHTGSSNFVEDLKLVFPLFVQDFIEHIYEEEDTLFNYILSLSKTLHGKMHPSQIYYQMEKHSIQKYAMEHELHGDEMEGIRKITQNYQIRESDELPVRVLVSELKNFDKELTVHANVENNVLFPKVMQLESDVKKWMADKIMFN</sequence>
<comment type="subcellular location">
    <subcellularLocation>
        <location evidence="1">Cytoplasm</location>
    </subcellularLocation>
</comment>
<evidence type="ECO:0000259" key="5">
    <source>
        <dbReference type="Pfam" id="PF01814"/>
    </source>
</evidence>
<dbReference type="InterPro" id="IPR012312">
    <property type="entry name" value="Hemerythrin-like"/>
</dbReference>
<keyword evidence="4" id="KW-0408">Iron</keyword>
<gene>
    <name evidence="6" type="ORF">QQ020_20910</name>
</gene>